<dbReference type="EMBL" id="AMZH03008148">
    <property type="protein sequence ID" value="RRT59599.1"/>
    <property type="molecule type" value="Genomic_DNA"/>
</dbReference>
<gene>
    <name evidence="1" type="ORF">B296_00011354</name>
</gene>
<dbReference type="AlphaFoldDB" id="A0A426Z6J9"/>
<protein>
    <submittedName>
        <fullName evidence="1">Uncharacterized protein</fullName>
    </submittedName>
</protein>
<reference evidence="1 2" key="1">
    <citation type="journal article" date="2014" name="Agronomy (Basel)">
        <title>A Draft Genome Sequence for Ensete ventricosum, the Drought-Tolerant Tree Against Hunger.</title>
        <authorList>
            <person name="Harrison J."/>
            <person name="Moore K.A."/>
            <person name="Paszkiewicz K."/>
            <person name="Jones T."/>
            <person name="Grant M."/>
            <person name="Ambacheew D."/>
            <person name="Muzemil S."/>
            <person name="Studholme D.J."/>
        </authorList>
    </citation>
    <scope>NUCLEOTIDE SEQUENCE [LARGE SCALE GENOMIC DNA]</scope>
</reference>
<dbReference type="Proteomes" id="UP000287651">
    <property type="component" value="Unassembled WGS sequence"/>
</dbReference>
<name>A0A426Z6J9_ENSVE</name>
<accession>A0A426Z6J9</accession>
<proteinExistence type="predicted"/>
<sequence length="86" mass="9745">MELQPDNEPRLSLSIRSGFRRCSGISPKFARRFTKGIGKLAGNTPEDHWQKTGRLTTRMSKAVGLAGWVYRRRPSFRMTDPPRLGG</sequence>
<comment type="caution">
    <text evidence="1">The sequence shown here is derived from an EMBL/GenBank/DDBJ whole genome shotgun (WGS) entry which is preliminary data.</text>
</comment>
<evidence type="ECO:0000313" key="1">
    <source>
        <dbReference type="EMBL" id="RRT59599.1"/>
    </source>
</evidence>
<evidence type="ECO:0000313" key="2">
    <source>
        <dbReference type="Proteomes" id="UP000287651"/>
    </source>
</evidence>
<organism evidence="1 2">
    <name type="scientific">Ensete ventricosum</name>
    <name type="common">Abyssinian banana</name>
    <name type="synonym">Musa ensete</name>
    <dbReference type="NCBI Taxonomy" id="4639"/>
    <lineage>
        <taxon>Eukaryota</taxon>
        <taxon>Viridiplantae</taxon>
        <taxon>Streptophyta</taxon>
        <taxon>Embryophyta</taxon>
        <taxon>Tracheophyta</taxon>
        <taxon>Spermatophyta</taxon>
        <taxon>Magnoliopsida</taxon>
        <taxon>Liliopsida</taxon>
        <taxon>Zingiberales</taxon>
        <taxon>Musaceae</taxon>
        <taxon>Ensete</taxon>
    </lineage>
</organism>